<dbReference type="Pfam" id="PF11860">
    <property type="entry name" value="Muramidase"/>
    <property type="match status" value="1"/>
</dbReference>
<proteinExistence type="predicted"/>
<dbReference type="InterPro" id="IPR036366">
    <property type="entry name" value="PGBDSf"/>
</dbReference>
<dbReference type="SUPFAM" id="SSF47090">
    <property type="entry name" value="PGBD-like"/>
    <property type="match status" value="1"/>
</dbReference>
<dbReference type="InterPro" id="IPR002477">
    <property type="entry name" value="Peptidoglycan-bd-like"/>
</dbReference>
<reference evidence="4" key="1">
    <citation type="journal article" date="2019" name="Int. J. Syst. Evol. Microbiol.">
        <title>The Global Catalogue of Microorganisms (GCM) 10K type strain sequencing project: providing services to taxonomists for standard genome sequencing and annotation.</title>
        <authorList>
            <consortium name="The Broad Institute Genomics Platform"/>
            <consortium name="The Broad Institute Genome Sequencing Center for Infectious Disease"/>
            <person name="Wu L."/>
            <person name="Ma J."/>
        </authorList>
    </citation>
    <scope>NUCLEOTIDE SEQUENCE [LARGE SCALE GENOMIC DNA]</scope>
    <source>
        <strain evidence="4">JCM 13501</strain>
    </source>
</reference>
<dbReference type="InterPro" id="IPR036365">
    <property type="entry name" value="PGBD-like_sf"/>
</dbReference>
<dbReference type="InterPro" id="IPR024408">
    <property type="entry name" value="Muramidase"/>
</dbReference>
<sequence>MTVTLKHGDKGQPVIDLQNALNKQGAQLRLDGIYGDGTEAAVKAYQLKAGLVADGIAGPKTQARLLGVNDTKHLQHSDLLKAAGQLEVSLASVYAINEVESQGQGFLPNGKAKILFERHVFRERLQAAGHDISKLEAQYPNLVNTTAGGYSGGTAEWQRLALARQIDETAALESASWGAFQIMGYHWQHLGYESVQAFVAAMSESEGQQLEAFVRFILADTALHNALKARKWAKVAELYNGPAYKRNLYDIKLARAYERHAAEDLAKEAA</sequence>
<keyword evidence="4" id="KW-1185">Reference proteome</keyword>
<dbReference type="Pfam" id="PF01471">
    <property type="entry name" value="PG_binding_1"/>
    <property type="match status" value="1"/>
</dbReference>
<name>A0ABQ2H2V9_9PSED</name>
<evidence type="ECO:0000259" key="1">
    <source>
        <dbReference type="Pfam" id="PF01471"/>
    </source>
</evidence>
<accession>A0ABQ2H2V9</accession>
<dbReference type="EMBL" id="BMNW01000018">
    <property type="protein sequence ID" value="GGM30336.1"/>
    <property type="molecule type" value="Genomic_DNA"/>
</dbReference>
<evidence type="ECO:0000313" key="3">
    <source>
        <dbReference type="EMBL" id="GGM30336.1"/>
    </source>
</evidence>
<dbReference type="Proteomes" id="UP000616499">
    <property type="component" value="Unassembled WGS sequence"/>
</dbReference>
<gene>
    <name evidence="3" type="ORF">GCM10009425_46180</name>
</gene>
<dbReference type="Gene3D" id="1.10.101.10">
    <property type="entry name" value="PGBD-like superfamily/PGBD"/>
    <property type="match status" value="1"/>
</dbReference>
<evidence type="ECO:0000259" key="2">
    <source>
        <dbReference type="Pfam" id="PF11860"/>
    </source>
</evidence>
<evidence type="ECO:0000313" key="4">
    <source>
        <dbReference type="Proteomes" id="UP000616499"/>
    </source>
</evidence>
<dbReference type="RefSeq" id="WP_188868500.1">
    <property type="nucleotide sequence ID" value="NZ_BMNW01000018.1"/>
</dbReference>
<comment type="caution">
    <text evidence="3">The sequence shown here is derived from an EMBL/GenBank/DDBJ whole genome shotgun (WGS) entry which is preliminary data.</text>
</comment>
<protein>
    <submittedName>
        <fullName evidence="3">Peptidoglycan-binding protein</fullName>
    </submittedName>
</protein>
<feature type="domain" description="Peptidoglycan binding-like" evidence="1">
    <location>
        <begin position="11"/>
        <end position="65"/>
    </location>
</feature>
<feature type="domain" description="N-acetylmuramidase" evidence="2">
    <location>
        <begin position="90"/>
        <end position="260"/>
    </location>
</feature>
<organism evidence="3 4">
    <name type="scientific">Pseudomonas asuensis</name>
    <dbReference type="NCBI Taxonomy" id="1825787"/>
    <lineage>
        <taxon>Bacteria</taxon>
        <taxon>Pseudomonadati</taxon>
        <taxon>Pseudomonadota</taxon>
        <taxon>Gammaproteobacteria</taxon>
        <taxon>Pseudomonadales</taxon>
        <taxon>Pseudomonadaceae</taxon>
        <taxon>Pseudomonas</taxon>
    </lineage>
</organism>